<reference evidence="2 3" key="1">
    <citation type="submission" date="2021-08" db="EMBL/GenBank/DDBJ databases">
        <title>Comparative Genomics Analysis of the Genus Qipengyuania Reveals Extensive Genetic Diversity and Metabolic Versatility, Including the Description of Fifteen Novel Species.</title>
        <authorList>
            <person name="Liu Y."/>
        </authorList>
    </citation>
    <scope>NUCLEOTIDE SEQUENCE [LARGE SCALE GENOMIC DNA]</scope>
    <source>
        <strain evidence="2 3">GH25</strain>
    </source>
</reference>
<accession>A0ABS7JJ42</accession>
<proteinExistence type="predicted"/>
<name>A0ABS7JJ42_9SPHN</name>
<evidence type="ECO:0000256" key="1">
    <source>
        <dbReference type="SAM" id="MobiDB-lite"/>
    </source>
</evidence>
<evidence type="ECO:0008006" key="4">
    <source>
        <dbReference type="Google" id="ProtNLM"/>
    </source>
</evidence>
<keyword evidence="3" id="KW-1185">Reference proteome</keyword>
<evidence type="ECO:0000313" key="3">
    <source>
        <dbReference type="Proteomes" id="UP000776651"/>
    </source>
</evidence>
<feature type="compositionally biased region" description="Basic and acidic residues" evidence="1">
    <location>
        <begin position="19"/>
        <end position="40"/>
    </location>
</feature>
<dbReference type="EMBL" id="JAIGNQ010000004">
    <property type="protein sequence ID" value="MBX7489531.1"/>
    <property type="molecule type" value="Genomic_DNA"/>
</dbReference>
<evidence type="ECO:0000313" key="2">
    <source>
        <dbReference type="EMBL" id="MBX7489531.1"/>
    </source>
</evidence>
<gene>
    <name evidence="2" type="ORF">K3177_13495</name>
</gene>
<dbReference type="RefSeq" id="WP_221598663.1">
    <property type="nucleotide sequence ID" value="NZ_JAIGNQ010000004.1"/>
</dbReference>
<feature type="region of interest" description="Disordered" evidence="1">
    <location>
        <begin position="1"/>
        <end position="40"/>
    </location>
</feature>
<protein>
    <recommendedName>
        <fullName evidence="4">DUF1631 family protein</fullName>
    </recommendedName>
</protein>
<sequence length="337" mass="37962">MEQDKTAQDQGPGVADGGEEIKDAASSDADRNADRRDARSRARRLKRLMDEFEIEPALADEIVSDLSSLLPPQHRMSRDKDVAVRLKALLERDTKAPPSLLMRHSSAEIDVGSEGTIRSTQKLSELVQDGDERLLQSYVANERIRSVLACQIAEHDAARNVLVAELARRYTVSEQWRYKLPKFMMPLIAVMLKASVKRDDLRLGNTLLGSIINLVAQHCQTKGIAKIELTEAAEKAEEMLDIFVPEEIEGQRTNAAESRECEPFLVAEERLRPVKNKRHGAWLRDKENAEVTRIFKEASLLYLAGGGLDEFGRPVFESLEEFHKGVIHLKENAIWKS</sequence>
<organism evidence="2 3">
    <name type="scientific">Qipengyuania pacifica</name>
    <dbReference type="NCBI Taxonomy" id="2860199"/>
    <lineage>
        <taxon>Bacteria</taxon>
        <taxon>Pseudomonadati</taxon>
        <taxon>Pseudomonadota</taxon>
        <taxon>Alphaproteobacteria</taxon>
        <taxon>Sphingomonadales</taxon>
        <taxon>Erythrobacteraceae</taxon>
        <taxon>Qipengyuania</taxon>
    </lineage>
</organism>
<dbReference type="Proteomes" id="UP000776651">
    <property type="component" value="Unassembled WGS sequence"/>
</dbReference>
<comment type="caution">
    <text evidence="2">The sequence shown here is derived from an EMBL/GenBank/DDBJ whole genome shotgun (WGS) entry which is preliminary data.</text>
</comment>